<protein>
    <recommendedName>
        <fullName evidence="2">Crotonobetainyl-CoA--carnitine CoA-transferase</fullName>
    </recommendedName>
</protein>
<dbReference type="EMBL" id="LAZR01000003">
    <property type="protein sequence ID" value="KKO11336.1"/>
    <property type="molecule type" value="Genomic_DNA"/>
</dbReference>
<name>A0A0F9W229_9ZZZZ</name>
<dbReference type="InterPro" id="IPR029063">
    <property type="entry name" value="SAM-dependent_MTases_sf"/>
</dbReference>
<accession>A0A0F9W229</accession>
<evidence type="ECO:0000313" key="1">
    <source>
        <dbReference type="EMBL" id="KKO11336.1"/>
    </source>
</evidence>
<dbReference type="AlphaFoldDB" id="A0A0F9W229"/>
<sequence length="252" mass="28672">MGEENYNLVTYGDSGQADRRRQRLDLVRNCPIPDGELLLNMGLFLVPQTLSRILFMDFLYRQILDVQGIVMDFGCRWGQNALLFTAMRGIYEPFNRLRKVVAFDTFGGFPGISAEDGNSQMMSTGSYSVTEGYEQYLAKLLELQEAECPLEHISKHEICKGDATVEVADYLQRNRETIVALAYFDFDLYEPTKEVLQAIQPRLTRGSVIGFDELNDPDCPGETLAVIEVLGLDRYAIKRFPYNSRTSYLVVE</sequence>
<evidence type="ECO:0008006" key="2">
    <source>
        <dbReference type="Google" id="ProtNLM"/>
    </source>
</evidence>
<proteinExistence type="predicted"/>
<reference evidence="1" key="1">
    <citation type="journal article" date="2015" name="Nature">
        <title>Complex archaea that bridge the gap between prokaryotes and eukaryotes.</title>
        <authorList>
            <person name="Spang A."/>
            <person name="Saw J.H."/>
            <person name="Jorgensen S.L."/>
            <person name="Zaremba-Niedzwiedzka K."/>
            <person name="Martijn J."/>
            <person name="Lind A.E."/>
            <person name="van Eijk R."/>
            <person name="Schleper C."/>
            <person name="Guy L."/>
            <person name="Ettema T.J."/>
        </authorList>
    </citation>
    <scope>NUCLEOTIDE SEQUENCE</scope>
</reference>
<comment type="caution">
    <text evidence="1">The sequence shown here is derived from an EMBL/GenBank/DDBJ whole genome shotgun (WGS) entry which is preliminary data.</text>
</comment>
<gene>
    <name evidence="1" type="ORF">LCGC14_0018170</name>
</gene>
<organism evidence="1">
    <name type="scientific">marine sediment metagenome</name>
    <dbReference type="NCBI Taxonomy" id="412755"/>
    <lineage>
        <taxon>unclassified sequences</taxon>
        <taxon>metagenomes</taxon>
        <taxon>ecological metagenomes</taxon>
    </lineage>
</organism>
<dbReference type="Gene3D" id="3.40.50.150">
    <property type="entry name" value="Vaccinia Virus protein VP39"/>
    <property type="match status" value="1"/>
</dbReference>